<organism evidence="1 2">
    <name type="scientific">Actinomycetospora chlora</name>
    <dbReference type="NCBI Taxonomy" id="663608"/>
    <lineage>
        <taxon>Bacteria</taxon>
        <taxon>Bacillati</taxon>
        <taxon>Actinomycetota</taxon>
        <taxon>Actinomycetes</taxon>
        <taxon>Pseudonocardiales</taxon>
        <taxon>Pseudonocardiaceae</taxon>
        <taxon>Actinomycetospora</taxon>
    </lineage>
</organism>
<gene>
    <name evidence="1" type="ORF">GCM10023200_37580</name>
</gene>
<dbReference type="Proteomes" id="UP001500928">
    <property type="component" value="Unassembled WGS sequence"/>
</dbReference>
<evidence type="ECO:0000313" key="2">
    <source>
        <dbReference type="Proteomes" id="UP001500928"/>
    </source>
</evidence>
<name>A0ABP9BQH6_9PSEU</name>
<dbReference type="EMBL" id="BAABHO010000031">
    <property type="protein sequence ID" value="GAA4797787.1"/>
    <property type="molecule type" value="Genomic_DNA"/>
</dbReference>
<comment type="caution">
    <text evidence="1">The sequence shown here is derived from an EMBL/GenBank/DDBJ whole genome shotgun (WGS) entry which is preliminary data.</text>
</comment>
<protein>
    <submittedName>
        <fullName evidence="1">Uncharacterized protein</fullName>
    </submittedName>
</protein>
<proteinExistence type="predicted"/>
<accession>A0ABP9BQH6</accession>
<keyword evidence="2" id="KW-1185">Reference proteome</keyword>
<sequence>MIHGEVRITTPSGKPINVTGVFLSVTPTCRRSSTATDLEHCTMSSIIRPAPSDTTAPAARPSSEDHVLVVAARPDSTGLAAARVLAERLGADATHAGATGLDAAVREAAEVIVLDPSLRARLTRDPAFTAKADPASRRDLLSRLAPYQDRVRWMSRPA</sequence>
<reference evidence="2" key="1">
    <citation type="journal article" date="2019" name="Int. J. Syst. Evol. Microbiol.">
        <title>The Global Catalogue of Microorganisms (GCM) 10K type strain sequencing project: providing services to taxonomists for standard genome sequencing and annotation.</title>
        <authorList>
            <consortium name="The Broad Institute Genomics Platform"/>
            <consortium name="The Broad Institute Genome Sequencing Center for Infectious Disease"/>
            <person name="Wu L."/>
            <person name="Ma J."/>
        </authorList>
    </citation>
    <scope>NUCLEOTIDE SEQUENCE [LARGE SCALE GENOMIC DNA]</scope>
    <source>
        <strain evidence="2">JCM 17979</strain>
    </source>
</reference>
<evidence type="ECO:0000313" key="1">
    <source>
        <dbReference type="EMBL" id="GAA4797787.1"/>
    </source>
</evidence>